<reference evidence="2" key="2">
    <citation type="submission" date="2019-01" db="EMBL/GenBank/DDBJ databases">
        <authorList>
            <consortium name="NCBI Pathogen Detection Project"/>
        </authorList>
    </citation>
    <scope>NUCLEOTIDE SEQUENCE</scope>
    <source>
        <strain evidence="2">BCW_3452</strain>
    </source>
</reference>
<proteinExistence type="predicted"/>
<dbReference type="EMBL" id="DACRBY010000002">
    <property type="protein sequence ID" value="HAS8538553.1"/>
    <property type="molecule type" value="Genomic_DNA"/>
</dbReference>
<dbReference type="RefSeq" id="WP_039537775.1">
    <property type="nucleotide sequence ID" value="NZ_CP035783.1"/>
</dbReference>
<comment type="caution">
    <text evidence="2">The sequence shown here is derived from an EMBL/GenBank/DDBJ whole genome shotgun (WGS) entry which is preliminary data.</text>
</comment>
<dbReference type="EMBL" id="JAFKOQ010000001">
    <property type="protein sequence ID" value="MBN8120580.1"/>
    <property type="molecule type" value="Genomic_DNA"/>
</dbReference>
<keyword evidence="1" id="KW-0812">Transmembrane</keyword>
<reference evidence="3" key="3">
    <citation type="submission" date="2021-03" db="EMBL/GenBank/DDBJ databases">
        <title>Study of the foodborne Vibrio vulnificus isolates from China.</title>
        <authorList>
            <person name="Zheng Z."/>
            <person name="Ye L."/>
        </authorList>
    </citation>
    <scope>NUCLEOTIDE SEQUENCE</scope>
    <source>
        <strain evidence="3">Vv1582</strain>
    </source>
</reference>
<dbReference type="Proteomes" id="UP000863257">
    <property type="component" value="Unassembled WGS sequence"/>
</dbReference>
<protein>
    <submittedName>
        <fullName evidence="2">Uncharacterized protein</fullName>
    </submittedName>
</protein>
<name>A0A087ILT4_VIBVL</name>
<reference evidence="2" key="1">
    <citation type="journal article" date="2018" name="Genome Biol.">
        <title>SKESA: strategic k-mer extension for scrupulous assemblies.</title>
        <authorList>
            <person name="Souvorov A."/>
            <person name="Agarwala R."/>
            <person name="Lipman D.J."/>
        </authorList>
    </citation>
    <scope>NUCLEOTIDE SEQUENCE</scope>
    <source>
        <strain evidence="2">BCW_3452</strain>
    </source>
</reference>
<dbReference type="AlphaFoldDB" id="A0A087ILT4"/>
<dbReference type="OrthoDB" id="5829840at2"/>
<accession>A0A087ILT4</accession>
<dbReference type="Proteomes" id="UP000664056">
    <property type="component" value="Unassembled WGS sequence"/>
</dbReference>
<feature type="transmembrane region" description="Helical" evidence="1">
    <location>
        <begin position="46"/>
        <end position="63"/>
    </location>
</feature>
<keyword evidence="1" id="KW-0472">Membrane</keyword>
<keyword evidence="1" id="KW-1133">Transmembrane helix</keyword>
<organism evidence="2">
    <name type="scientific">Vibrio vulnificus</name>
    <dbReference type="NCBI Taxonomy" id="672"/>
    <lineage>
        <taxon>Bacteria</taxon>
        <taxon>Pseudomonadati</taxon>
        <taxon>Pseudomonadota</taxon>
        <taxon>Gammaproteobacteria</taxon>
        <taxon>Vibrionales</taxon>
        <taxon>Vibrionaceae</taxon>
        <taxon>Vibrio</taxon>
    </lineage>
</organism>
<evidence type="ECO:0000256" key="1">
    <source>
        <dbReference type="SAM" id="Phobius"/>
    </source>
</evidence>
<feature type="transmembrane region" description="Helical" evidence="1">
    <location>
        <begin position="12"/>
        <end position="34"/>
    </location>
</feature>
<evidence type="ECO:0000313" key="3">
    <source>
        <dbReference type="EMBL" id="MBN8120580.1"/>
    </source>
</evidence>
<sequence length="80" mass="9384">MIGFEPMAISSHLGWLLLLILSYPFILVGIQLAVFDIRVRAKVNRYFNWGFLVVVGALLFFHMQTEVVYGKYFLDRWQSK</sequence>
<gene>
    <name evidence="2" type="ORF">I7730_01980</name>
    <name evidence="3" type="ORF">J0J18_02460</name>
</gene>
<evidence type="ECO:0000313" key="2">
    <source>
        <dbReference type="EMBL" id="HAS8538553.1"/>
    </source>
</evidence>